<dbReference type="PRINTS" id="PR01438">
    <property type="entry name" value="UNVRSLSTRESS"/>
</dbReference>
<dbReference type="InterPro" id="IPR006016">
    <property type="entry name" value="UspA"/>
</dbReference>
<dbReference type="Pfam" id="PF00582">
    <property type="entry name" value="Usp"/>
    <property type="match status" value="2"/>
</dbReference>
<organism evidence="3 4">
    <name type="scientific">Thermocatellispora tengchongensis</name>
    <dbReference type="NCBI Taxonomy" id="1073253"/>
    <lineage>
        <taxon>Bacteria</taxon>
        <taxon>Bacillati</taxon>
        <taxon>Actinomycetota</taxon>
        <taxon>Actinomycetes</taxon>
        <taxon>Streptosporangiales</taxon>
        <taxon>Streptosporangiaceae</taxon>
        <taxon>Thermocatellispora</taxon>
    </lineage>
</organism>
<proteinExistence type="inferred from homology"/>
<dbReference type="EMBL" id="JACHGN010000012">
    <property type="protein sequence ID" value="MBB5135765.1"/>
    <property type="molecule type" value="Genomic_DNA"/>
</dbReference>
<dbReference type="SUPFAM" id="SSF52402">
    <property type="entry name" value="Adenine nucleotide alpha hydrolases-like"/>
    <property type="match status" value="2"/>
</dbReference>
<comment type="caution">
    <text evidence="3">The sequence shown here is derived from an EMBL/GenBank/DDBJ whole genome shotgun (WGS) entry which is preliminary data.</text>
</comment>
<accession>A0A840PI61</accession>
<dbReference type="PANTHER" id="PTHR46268:SF6">
    <property type="entry name" value="UNIVERSAL STRESS PROTEIN UP12"/>
    <property type="match status" value="1"/>
</dbReference>
<dbReference type="InterPro" id="IPR014729">
    <property type="entry name" value="Rossmann-like_a/b/a_fold"/>
</dbReference>
<protein>
    <submittedName>
        <fullName evidence="3">Nucleotide-binding universal stress UspA family protein</fullName>
    </submittedName>
</protein>
<evidence type="ECO:0000256" key="1">
    <source>
        <dbReference type="ARBA" id="ARBA00008791"/>
    </source>
</evidence>
<reference evidence="3 4" key="1">
    <citation type="submission" date="2020-08" db="EMBL/GenBank/DDBJ databases">
        <title>Genomic Encyclopedia of Type Strains, Phase IV (KMG-IV): sequencing the most valuable type-strain genomes for metagenomic binning, comparative biology and taxonomic classification.</title>
        <authorList>
            <person name="Goeker M."/>
        </authorList>
    </citation>
    <scope>NUCLEOTIDE SEQUENCE [LARGE SCALE GENOMIC DNA]</scope>
    <source>
        <strain evidence="3 4">DSM 45615</strain>
    </source>
</reference>
<feature type="domain" description="UspA" evidence="2">
    <location>
        <begin position="146"/>
        <end position="283"/>
    </location>
</feature>
<keyword evidence="4" id="KW-1185">Reference proteome</keyword>
<dbReference type="AlphaFoldDB" id="A0A840PI61"/>
<evidence type="ECO:0000313" key="4">
    <source>
        <dbReference type="Proteomes" id="UP000578449"/>
    </source>
</evidence>
<comment type="similarity">
    <text evidence="1">Belongs to the universal stress protein A family.</text>
</comment>
<feature type="domain" description="UspA" evidence="2">
    <location>
        <begin position="1"/>
        <end position="139"/>
    </location>
</feature>
<dbReference type="InterPro" id="IPR006015">
    <property type="entry name" value="Universal_stress_UspA"/>
</dbReference>
<dbReference type="RefSeq" id="WP_185052701.1">
    <property type="nucleotide sequence ID" value="NZ_BAABIX010000037.1"/>
</dbReference>
<dbReference type="PANTHER" id="PTHR46268">
    <property type="entry name" value="STRESS RESPONSE PROTEIN NHAX"/>
    <property type="match status" value="1"/>
</dbReference>
<dbReference type="Proteomes" id="UP000578449">
    <property type="component" value="Unassembled WGS sequence"/>
</dbReference>
<evidence type="ECO:0000259" key="2">
    <source>
        <dbReference type="Pfam" id="PF00582"/>
    </source>
</evidence>
<dbReference type="Gene3D" id="3.40.50.620">
    <property type="entry name" value="HUPs"/>
    <property type="match status" value="2"/>
</dbReference>
<evidence type="ECO:0000313" key="3">
    <source>
        <dbReference type="EMBL" id="MBB5135765.1"/>
    </source>
</evidence>
<sequence>MSEHIVAATDGSRSALSAVRWAAGDAARRGVPLKIVHVSESRLVDLPLRPPPGFHRTVTEHGRQVVEEAAGVARETAPGLEVSTSVVTGRPVDELRAEAERSAQIVLGNRGLGGFAGLVAGSVSLGVAGHVSVPVVVVPQVSIAPYGRIVVGYDGTAWSEAALDYAFRQAAGRGARLQAVYAWHMPALSPYAVPYSSLVEEVFCAHCATVRQMLAPWREKYPEVQMEETAVCAHPVAALRDAGAMADLVVVGSRGLGTLGCAVLGSVSHGVLRHARRPVAVVRGPG</sequence>
<name>A0A840PI61_9ACTN</name>
<gene>
    <name evidence="3" type="ORF">HNP84_005509</name>
</gene>